<evidence type="ECO:0000313" key="4">
    <source>
        <dbReference type="Proteomes" id="UP001224926"/>
    </source>
</evidence>
<dbReference type="Pfam" id="PF17288">
    <property type="entry name" value="Terminase_3C"/>
    <property type="match status" value="1"/>
</dbReference>
<sequence>MSTTRSTTSYAEEFPEPSYTIFDRQRDSREVRPYVHPDTGLAPQEDFLAGPEGDAAISSDASNHVIISGLGAGKTATLIMRAWANAERWNRGELGALIAPDWPTIKNAILPTMREFGLLEVCDYVGPGGEEPGVHTPSGSRIILQTASNERKIRRLRGPNLAWVGIDEPASVAERAWEVLSGRLRVGNYRNAFLTGTPRGFNWVYDRFYEDDAEIVHDDVYEVRESDRVRGVFGVPSWLNPHNPDDYIERLEDEYSGSYYQQEVEGAFTQFDGLVYPWFDRDEHIVESEDLPDSWDETIYGVDWGFSNHAAIIAIRIHGDRWYVAEERKSRRMGNDDIAAELEQMEDDHGSGPVYCDSAEPKSIEALNEHGFDARKSDKSVEEGIKAVAAKRDELRVHDLCQETINEFHAYQYKDGRESEKPKKENDHIMDALRYAVFTHEHSDDNDPSGSGTW</sequence>
<organism evidence="3 4">
    <name type="scientific">Natrinema thermotolerans</name>
    <dbReference type="NCBI Taxonomy" id="121872"/>
    <lineage>
        <taxon>Archaea</taxon>
        <taxon>Methanobacteriati</taxon>
        <taxon>Methanobacteriota</taxon>
        <taxon>Stenosarchaea group</taxon>
        <taxon>Halobacteria</taxon>
        <taxon>Halobacteriales</taxon>
        <taxon>Natrialbaceae</taxon>
        <taxon>Natrinema</taxon>
    </lineage>
</organism>
<dbReference type="EMBL" id="CP101873">
    <property type="protein sequence ID" value="WMT08422.1"/>
    <property type="molecule type" value="Genomic_DNA"/>
</dbReference>
<accession>A0AAF0PBC9</accession>
<evidence type="ECO:0000259" key="1">
    <source>
        <dbReference type="Pfam" id="PF17288"/>
    </source>
</evidence>
<dbReference type="InterPro" id="IPR027417">
    <property type="entry name" value="P-loop_NTPase"/>
</dbReference>
<keyword evidence="4" id="KW-1185">Reference proteome</keyword>
<dbReference type="AlphaFoldDB" id="A0AAF0PBC9"/>
<gene>
    <name evidence="3" type="ORF">NP511_02035</name>
    <name evidence="2" type="ORF">NP511_20750</name>
</gene>
<evidence type="ECO:0000313" key="2">
    <source>
        <dbReference type="EMBL" id="WMT07790.1"/>
    </source>
</evidence>
<dbReference type="GeneID" id="84216424"/>
<reference evidence="3 4" key="1">
    <citation type="submission" date="2022-07" db="EMBL/GenBank/DDBJ databases">
        <title>Two temperate virus in Haloterrigena jeotgali A29.</title>
        <authorList>
            <person name="Deng X."/>
        </authorList>
    </citation>
    <scope>NUCLEOTIDE SEQUENCE [LARGE SCALE GENOMIC DNA]</scope>
    <source>
        <strain evidence="3 4">A29</strain>
    </source>
</reference>
<feature type="domain" description="Phage terminase large subunit C-terminal" evidence="1">
    <location>
        <begin position="314"/>
        <end position="437"/>
    </location>
</feature>
<dbReference type="RefSeq" id="WP_049964202.1">
    <property type="nucleotide sequence ID" value="NZ_CP101873.1"/>
</dbReference>
<evidence type="ECO:0000313" key="3">
    <source>
        <dbReference type="EMBL" id="WMT08422.1"/>
    </source>
</evidence>
<dbReference type="PANTHER" id="PTHR39184">
    <property type="match status" value="1"/>
</dbReference>
<dbReference type="InterPro" id="IPR035413">
    <property type="entry name" value="Terminase_L_C"/>
</dbReference>
<dbReference type="PANTHER" id="PTHR39184:SF1">
    <property type="entry name" value="PBSX PHAGE TERMINASE LARGE SUBUNIT"/>
    <property type="match status" value="1"/>
</dbReference>
<dbReference type="Pfam" id="PF03237">
    <property type="entry name" value="Terminase_6N"/>
    <property type="match status" value="1"/>
</dbReference>
<name>A0AAF0PBC9_9EURY</name>
<dbReference type="EMBL" id="CP101873">
    <property type="protein sequence ID" value="WMT07790.1"/>
    <property type="molecule type" value="Genomic_DNA"/>
</dbReference>
<dbReference type="InterPro" id="IPR052380">
    <property type="entry name" value="Viral_DNA_packaging_terminase"/>
</dbReference>
<dbReference type="GeneID" id="39864894"/>
<dbReference type="Gene3D" id="3.30.420.280">
    <property type="match status" value="1"/>
</dbReference>
<dbReference type="Proteomes" id="UP001224926">
    <property type="component" value="Chromosome"/>
</dbReference>
<protein>
    <submittedName>
        <fullName evidence="3">Phage terminase large subunit</fullName>
    </submittedName>
</protein>
<proteinExistence type="predicted"/>
<dbReference type="Gene3D" id="3.40.50.300">
    <property type="entry name" value="P-loop containing nucleotide triphosphate hydrolases"/>
    <property type="match status" value="1"/>
</dbReference>